<sequence>QTLKFYMATPLVSIVFGVICVLETQLANAAKLPDGGAKFIKIGRNPSKYLNQGFKLAWPQFQYFANQPYNPYYGNVANNFVIPPGCVYCPQPQPSTTHGACTELLVPRAGQVIINTEFRLPFQGSGCRSIVPRSFRIILRNRGRHS</sequence>
<evidence type="ECO:0000313" key="3">
    <source>
        <dbReference type="EMBL" id="JAG41802.1"/>
    </source>
</evidence>
<dbReference type="EMBL" id="GBHO01034840">
    <property type="protein sequence ID" value="JAG08764.1"/>
    <property type="molecule type" value="Transcribed_RNA"/>
</dbReference>
<evidence type="ECO:0000313" key="2">
    <source>
        <dbReference type="EMBL" id="JAG08764.1"/>
    </source>
</evidence>
<name>A0A0A9Z964_LYGHE</name>
<keyword evidence="1" id="KW-0732">Signal</keyword>
<dbReference type="AlphaFoldDB" id="A0A0A9Z964"/>
<dbReference type="EMBL" id="GBHO01001802">
    <property type="protein sequence ID" value="JAG41802.1"/>
    <property type="molecule type" value="Transcribed_RNA"/>
</dbReference>
<evidence type="ECO:0000256" key="1">
    <source>
        <dbReference type="SAM" id="SignalP"/>
    </source>
</evidence>
<protein>
    <submittedName>
        <fullName evidence="3">Uncharacterized protein</fullName>
    </submittedName>
</protein>
<proteinExistence type="predicted"/>
<organism evidence="3">
    <name type="scientific">Lygus hesperus</name>
    <name type="common">Western plant bug</name>
    <dbReference type="NCBI Taxonomy" id="30085"/>
    <lineage>
        <taxon>Eukaryota</taxon>
        <taxon>Metazoa</taxon>
        <taxon>Ecdysozoa</taxon>
        <taxon>Arthropoda</taxon>
        <taxon>Hexapoda</taxon>
        <taxon>Insecta</taxon>
        <taxon>Pterygota</taxon>
        <taxon>Neoptera</taxon>
        <taxon>Paraneoptera</taxon>
        <taxon>Hemiptera</taxon>
        <taxon>Heteroptera</taxon>
        <taxon>Panheteroptera</taxon>
        <taxon>Cimicomorpha</taxon>
        <taxon>Miridae</taxon>
        <taxon>Mirini</taxon>
        <taxon>Lygus</taxon>
    </lineage>
</organism>
<reference evidence="3" key="2">
    <citation type="submission" date="2014-07" db="EMBL/GenBank/DDBJ databases">
        <authorList>
            <person name="Hull J."/>
        </authorList>
    </citation>
    <scope>NUCLEOTIDE SEQUENCE</scope>
</reference>
<feature type="chain" id="PRO_5007390041" evidence="1">
    <location>
        <begin position="30"/>
        <end position="146"/>
    </location>
</feature>
<feature type="signal peptide" evidence="1">
    <location>
        <begin position="1"/>
        <end position="29"/>
    </location>
</feature>
<reference evidence="3" key="1">
    <citation type="journal article" date="2014" name="PLoS ONE">
        <title>Transcriptome-Based Identification of ABC Transporters in the Western Tarnished Plant Bug Lygus hesperus.</title>
        <authorList>
            <person name="Hull J.J."/>
            <person name="Chaney K."/>
            <person name="Geib S.M."/>
            <person name="Fabrick J.A."/>
            <person name="Brent C.S."/>
            <person name="Walsh D."/>
            <person name="Lavine L.C."/>
        </authorList>
    </citation>
    <scope>NUCLEOTIDE SEQUENCE</scope>
</reference>
<feature type="non-terminal residue" evidence="3">
    <location>
        <position position="1"/>
    </location>
</feature>
<gene>
    <name evidence="3" type="ORF">CM83_31697</name>
    <name evidence="2" type="ORF">CM83_31702</name>
</gene>
<accession>A0A0A9Z964</accession>